<accession>A0AAD2HD89</accession>
<protein>
    <submittedName>
        <fullName evidence="2">Uncharacterized protein</fullName>
    </submittedName>
</protein>
<name>A0AAD2HD89_9AGAR</name>
<feature type="chain" id="PRO_5042046785" evidence="1">
    <location>
        <begin position="21"/>
        <end position="70"/>
    </location>
</feature>
<evidence type="ECO:0000256" key="1">
    <source>
        <dbReference type="SAM" id="SignalP"/>
    </source>
</evidence>
<dbReference type="AlphaFoldDB" id="A0AAD2HD89"/>
<reference evidence="2" key="1">
    <citation type="submission" date="2023-11" db="EMBL/GenBank/DDBJ databases">
        <authorList>
            <person name="De Vega J J."/>
            <person name="De Vega J J."/>
        </authorList>
    </citation>
    <scope>NUCLEOTIDE SEQUENCE</scope>
</reference>
<feature type="signal peptide" evidence="1">
    <location>
        <begin position="1"/>
        <end position="20"/>
    </location>
</feature>
<comment type="caution">
    <text evidence="2">The sequence shown here is derived from an EMBL/GenBank/DDBJ whole genome shotgun (WGS) entry which is preliminary data.</text>
</comment>
<keyword evidence="3" id="KW-1185">Reference proteome</keyword>
<evidence type="ECO:0000313" key="3">
    <source>
        <dbReference type="Proteomes" id="UP001295794"/>
    </source>
</evidence>
<sequence length="70" mass="7942">LDYCNFFFLLLCHLIQVSEQHIPVPPLAFIFLHILRPAAHSTGKPRGHPRLTSQLFDRHKIRPDAAGSGE</sequence>
<evidence type="ECO:0000313" key="2">
    <source>
        <dbReference type="EMBL" id="CAK5273786.1"/>
    </source>
</evidence>
<keyword evidence="1" id="KW-0732">Signal</keyword>
<proteinExistence type="predicted"/>
<organism evidence="2 3">
    <name type="scientific">Mycena citricolor</name>
    <dbReference type="NCBI Taxonomy" id="2018698"/>
    <lineage>
        <taxon>Eukaryota</taxon>
        <taxon>Fungi</taxon>
        <taxon>Dikarya</taxon>
        <taxon>Basidiomycota</taxon>
        <taxon>Agaricomycotina</taxon>
        <taxon>Agaricomycetes</taxon>
        <taxon>Agaricomycetidae</taxon>
        <taxon>Agaricales</taxon>
        <taxon>Marasmiineae</taxon>
        <taxon>Mycenaceae</taxon>
        <taxon>Mycena</taxon>
    </lineage>
</organism>
<dbReference type="EMBL" id="CAVNYO010000399">
    <property type="protein sequence ID" value="CAK5273786.1"/>
    <property type="molecule type" value="Genomic_DNA"/>
</dbReference>
<gene>
    <name evidence="2" type="ORF">MYCIT1_LOCUS20487</name>
</gene>
<feature type="non-terminal residue" evidence="2">
    <location>
        <position position="70"/>
    </location>
</feature>
<dbReference type="Proteomes" id="UP001295794">
    <property type="component" value="Unassembled WGS sequence"/>
</dbReference>